<organism evidence="4 5">
    <name type="scientific">Nocardia nova SH22a</name>
    <dbReference type="NCBI Taxonomy" id="1415166"/>
    <lineage>
        <taxon>Bacteria</taxon>
        <taxon>Bacillati</taxon>
        <taxon>Actinomycetota</taxon>
        <taxon>Actinomycetes</taxon>
        <taxon>Mycobacteriales</taxon>
        <taxon>Nocardiaceae</taxon>
        <taxon>Nocardia</taxon>
    </lineage>
</organism>
<dbReference type="OrthoDB" id="9811121at2"/>
<gene>
    <name evidence="4" type="ORF">NONO_c63670</name>
</gene>
<dbReference type="KEGG" id="nno:NONO_c63670"/>
<dbReference type="EMBL" id="CP006850">
    <property type="protein sequence ID" value="AHH21137.1"/>
    <property type="molecule type" value="Genomic_DNA"/>
</dbReference>
<dbReference type="InterPro" id="IPR003010">
    <property type="entry name" value="C-N_Hydrolase"/>
</dbReference>
<name>W5TPF6_9NOCA</name>
<dbReference type="GO" id="GO:0016787">
    <property type="term" value="F:hydrolase activity"/>
    <property type="evidence" value="ECO:0007669"/>
    <property type="project" value="UniProtKB-KW"/>
</dbReference>
<dbReference type="CDD" id="cd07581">
    <property type="entry name" value="nitrilase_3"/>
    <property type="match status" value="1"/>
</dbReference>
<proteinExistence type="inferred from homology"/>
<protein>
    <submittedName>
        <fullName evidence="4">Putative hydrolase</fullName>
    </submittedName>
</protein>
<dbReference type="HOGENOM" id="CLU_030130_1_2_11"/>
<dbReference type="eggNOG" id="COG0388">
    <property type="taxonomic scope" value="Bacteria"/>
</dbReference>
<dbReference type="STRING" id="1415166.NONO_c63670"/>
<evidence type="ECO:0000256" key="2">
    <source>
        <dbReference type="SAM" id="MobiDB-lite"/>
    </source>
</evidence>
<feature type="domain" description="CN hydrolase" evidence="3">
    <location>
        <begin position="96"/>
        <end position="338"/>
    </location>
</feature>
<evidence type="ECO:0000259" key="3">
    <source>
        <dbReference type="PROSITE" id="PS50263"/>
    </source>
</evidence>
<dbReference type="Pfam" id="PF00795">
    <property type="entry name" value="CN_hydrolase"/>
    <property type="match status" value="1"/>
</dbReference>
<evidence type="ECO:0000256" key="1">
    <source>
        <dbReference type="ARBA" id="ARBA00010613"/>
    </source>
</evidence>
<dbReference type="PATRIC" id="fig|1415166.3.peg.6544"/>
<sequence length="360" mass="37349">MQPQQPPSRAVPETAETLRPTASAPDGTNSAPADTPHASDETDTSTPPPATAATGSIVIGYSATAETGHSVRAGAVGLGERPAAQPAAHAEPPPPVDIAVVQFGPYTDKAANLAALRGHVRAAAELGAKVVVAPEYSMFAVKRLDQRVVAAAEPLTGAWVSELRGLAAEFGVHVVAGVVESAGGADADRVHNTLVAAAPDAEFAAIYRKVHLYDAFGFRESEVVAPGAIEAPAIFTVDGVSFGLQTCFDLRFPEGCRRIAAAGAQVLLLPAQWIPGPGKLDQWTTLLRARAIENTVYVAAADHCAPRGAGASMIIDPAGHLLAELGEADGIATGRIDLDHLRQIRTTNPSLSLRRFTIEP</sequence>
<evidence type="ECO:0000313" key="4">
    <source>
        <dbReference type="EMBL" id="AHH21137.1"/>
    </source>
</evidence>
<dbReference type="PANTHER" id="PTHR23088:SF27">
    <property type="entry name" value="DEAMINATED GLUTATHIONE AMIDASE"/>
    <property type="match status" value="1"/>
</dbReference>
<comment type="similarity">
    <text evidence="1">Belongs to the carbon-nitrogen hydrolase superfamily. NIT1/NIT2 family.</text>
</comment>
<dbReference type="PROSITE" id="PS50263">
    <property type="entry name" value="CN_HYDROLASE"/>
    <property type="match status" value="1"/>
</dbReference>
<dbReference type="AlphaFoldDB" id="W5TPF6"/>
<keyword evidence="4" id="KW-0378">Hydrolase</keyword>
<reference evidence="4 5" key="1">
    <citation type="journal article" date="2014" name="Appl. Environ. Microbiol.">
        <title>Insights into the Microbial Degradation of Rubber and Gutta-Percha by Analysis of the Complete Genome of Nocardia nova SH22a.</title>
        <authorList>
            <person name="Luo Q."/>
            <person name="Hiessl S."/>
            <person name="Poehlein A."/>
            <person name="Daniel R."/>
            <person name="Steinbuchel A."/>
        </authorList>
    </citation>
    <scope>NUCLEOTIDE SEQUENCE [LARGE SCALE GENOMIC DNA]</scope>
    <source>
        <strain evidence="4">SH22a</strain>
    </source>
</reference>
<dbReference type="SUPFAM" id="SSF56317">
    <property type="entry name" value="Carbon-nitrogen hydrolase"/>
    <property type="match status" value="1"/>
</dbReference>
<keyword evidence="5" id="KW-1185">Reference proteome</keyword>
<dbReference type="Gene3D" id="3.60.110.10">
    <property type="entry name" value="Carbon-nitrogen hydrolase"/>
    <property type="match status" value="1"/>
</dbReference>
<feature type="region of interest" description="Disordered" evidence="2">
    <location>
        <begin position="1"/>
        <end position="53"/>
    </location>
</feature>
<dbReference type="PANTHER" id="PTHR23088">
    <property type="entry name" value="NITRILASE-RELATED"/>
    <property type="match status" value="1"/>
</dbReference>
<evidence type="ECO:0000313" key="5">
    <source>
        <dbReference type="Proteomes" id="UP000019150"/>
    </source>
</evidence>
<dbReference type="InterPro" id="IPR036526">
    <property type="entry name" value="C-N_Hydrolase_sf"/>
</dbReference>
<dbReference type="Proteomes" id="UP000019150">
    <property type="component" value="Chromosome"/>
</dbReference>
<accession>W5TPF6</accession>